<dbReference type="Gene3D" id="3.30.470.20">
    <property type="entry name" value="ATP-grasp fold, B domain"/>
    <property type="match status" value="1"/>
</dbReference>
<evidence type="ECO:0000313" key="2">
    <source>
        <dbReference type="Proteomes" id="UP000053647"/>
    </source>
</evidence>
<dbReference type="Pfam" id="PF03917">
    <property type="entry name" value="GSH_synth_ATP"/>
    <property type="match status" value="1"/>
</dbReference>
<organism evidence="1 2">
    <name type="scientific">Paxillus involutus ATCC 200175</name>
    <dbReference type="NCBI Taxonomy" id="664439"/>
    <lineage>
        <taxon>Eukaryota</taxon>
        <taxon>Fungi</taxon>
        <taxon>Dikarya</taxon>
        <taxon>Basidiomycota</taxon>
        <taxon>Agaricomycotina</taxon>
        <taxon>Agaricomycetes</taxon>
        <taxon>Agaricomycetidae</taxon>
        <taxon>Boletales</taxon>
        <taxon>Paxilineae</taxon>
        <taxon>Paxillaceae</taxon>
        <taxon>Paxillus</taxon>
    </lineage>
</organism>
<dbReference type="GO" id="GO:0004363">
    <property type="term" value="F:glutathione synthase activity"/>
    <property type="evidence" value="ECO:0007669"/>
    <property type="project" value="InterPro"/>
</dbReference>
<dbReference type="AlphaFoldDB" id="A0A0C9SQQ2"/>
<sequence>MSVYTPPIPRQEENKIGVSRQPGIVEKFFAGLLRGHNRGRIDRGETWMHVWALDSPNPSLVTSSPRGIGIVKERGDGVGWLMRTKDVESDEREVAEGFSALDSVMLVNYRWIHDPEIGYSRTF</sequence>
<name>A0A0C9SQQ2_PAXIN</name>
<protein>
    <submittedName>
        <fullName evidence="1">Uncharacterized protein</fullName>
    </submittedName>
</protein>
<dbReference type="InterPro" id="IPR005615">
    <property type="entry name" value="Glutathione_synthase"/>
</dbReference>
<reference evidence="2" key="2">
    <citation type="submission" date="2015-01" db="EMBL/GenBank/DDBJ databases">
        <title>Evolutionary Origins and Diversification of the Mycorrhizal Mutualists.</title>
        <authorList>
            <consortium name="DOE Joint Genome Institute"/>
            <consortium name="Mycorrhizal Genomics Consortium"/>
            <person name="Kohler A."/>
            <person name="Kuo A."/>
            <person name="Nagy L.G."/>
            <person name="Floudas D."/>
            <person name="Copeland A."/>
            <person name="Barry K.W."/>
            <person name="Cichocki N."/>
            <person name="Veneault-Fourrey C."/>
            <person name="LaButti K."/>
            <person name="Lindquist E.A."/>
            <person name="Lipzen A."/>
            <person name="Lundell T."/>
            <person name="Morin E."/>
            <person name="Murat C."/>
            <person name="Riley R."/>
            <person name="Ohm R."/>
            <person name="Sun H."/>
            <person name="Tunlid A."/>
            <person name="Henrissat B."/>
            <person name="Grigoriev I.V."/>
            <person name="Hibbett D.S."/>
            <person name="Martin F."/>
        </authorList>
    </citation>
    <scope>NUCLEOTIDE SEQUENCE [LARGE SCALE GENOMIC DNA]</scope>
    <source>
        <strain evidence="2">ATCC 200175</strain>
    </source>
</reference>
<proteinExistence type="predicted"/>
<accession>A0A0C9SQQ2</accession>
<dbReference type="HOGENOM" id="CLU_160139_0_0_1"/>
<reference evidence="1 2" key="1">
    <citation type="submission" date="2014-06" db="EMBL/GenBank/DDBJ databases">
        <authorList>
            <consortium name="DOE Joint Genome Institute"/>
            <person name="Kuo A."/>
            <person name="Kohler A."/>
            <person name="Nagy L.G."/>
            <person name="Floudas D."/>
            <person name="Copeland A."/>
            <person name="Barry K.W."/>
            <person name="Cichocki N."/>
            <person name="Veneault-Fourrey C."/>
            <person name="LaButti K."/>
            <person name="Lindquist E.A."/>
            <person name="Lipzen A."/>
            <person name="Lundell T."/>
            <person name="Morin E."/>
            <person name="Murat C."/>
            <person name="Sun H."/>
            <person name="Tunlid A."/>
            <person name="Henrissat B."/>
            <person name="Grigoriev I.V."/>
            <person name="Hibbett D.S."/>
            <person name="Martin F."/>
            <person name="Nordberg H.P."/>
            <person name="Cantor M.N."/>
            <person name="Hua S.X."/>
        </authorList>
    </citation>
    <scope>NUCLEOTIDE SEQUENCE [LARGE SCALE GENOMIC DNA]</scope>
    <source>
        <strain evidence="1 2">ATCC 200175</strain>
    </source>
</reference>
<dbReference type="GO" id="GO:0005524">
    <property type="term" value="F:ATP binding"/>
    <property type="evidence" value="ECO:0007669"/>
    <property type="project" value="InterPro"/>
</dbReference>
<dbReference type="OrthoDB" id="10614836at2759"/>
<gene>
    <name evidence="1" type="ORF">PAXINDRAFT_17158</name>
</gene>
<evidence type="ECO:0000313" key="1">
    <source>
        <dbReference type="EMBL" id="KIJ09794.1"/>
    </source>
</evidence>
<keyword evidence="2" id="KW-1185">Reference proteome</keyword>
<dbReference type="Proteomes" id="UP000053647">
    <property type="component" value="Unassembled WGS sequence"/>
</dbReference>
<dbReference type="EMBL" id="KN819435">
    <property type="protein sequence ID" value="KIJ09794.1"/>
    <property type="molecule type" value="Genomic_DNA"/>
</dbReference>